<keyword evidence="2" id="KW-1133">Transmembrane helix</keyword>
<sequence>MLTSYWVLIRIQPLMNIESVESLIKVKRFHKDQELKHEEEIIEMSAVPASEGKHNAADASISMEMANGNGHIGDIPLSPHLESHGSNHSNHSNSEVHNHNDDHSHGFANDSNKSSIKIPLLSKLEKVVSLPSSKKTTDHLIKVSKQDISLKMVLKHVKAFEAFMAYLAKGIFFVVIVVVVFIFIFCMLIKKRIFNGSRIVALRVCAI</sequence>
<reference evidence="3 4" key="1">
    <citation type="journal article" date="2013" name="Curr. Biol.">
        <title>The Genome of the Foraminiferan Reticulomyxa filosa.</title>
        <authorList>
            <person name="Glockner G."/>
            <person name="Hulsmann N."/>
            <person name="Schleicher M."/>
            <person name="Noegel A.A."/>
            <person name="Eichinger L."/>
            <person name="Gallinger C."/>
            <person name="Pawlowski J."/>
            <person name="Sierra R."/>
            <person name="Euteneuer U."/>
            <person name="Pillet L."/>
            <person name="Moustafa A."/>
            <person name="Platzer M."/>
            <person name="Groth M."/>
            <person name="Szafranski K."/>
            <person name="Schliwa M."/>
        </authorList>
    </citation>
    <scope>NUCLEOTIDE SEQUENCE [LARGE SCALE GENOMIC DNA]</scope>
</reference>
<dbReference type="AlphaFoldDB" id="X6NCQ2"/>
<comment type="caution">
    <text evidence="3">The sequence shown here is derived from an EMBL/GenBank/DDBJ whole genome shotgun (WGS) entry which is preliminary data.</text>
</comment>
<keyword evidence="2" id="KW-0472">Membrane</keyword>
<feature type="region of interest" description="Disordered" evidence="1">
    <location>
        <begin position="74"/>
        <end position="108"/>
    </location>
</feature>
<dbReference type="EMBL" id="ASPP01010209">
    <property type="protein sequence ID" value="ETO23102.1"/>
    <property type="molecule type" value="Genomic_DNA"/>
</dbReference>
<feature type="compositionally biased region" description="Low complexity" evidence="1">
    <location>
        <begin position="84"/>
        <end position="93"/>
    </location>
</feature>
<evidence type="ECO:0000313" key="3">
    <source>
        <dbReference type="EMBL" id="ETO23102.1"/>
    </source>
</evidence>
<feature type="transmembrane region" description="Helical" evidence="2">
    <location>
        <begin position="163"/>
        <end position="189"/>
    </location>
</feature>
<name>X6NCQ2_RETFI</name>
<feature type="compositionally biased region" description="Basic and acidic residues" evidence="1">
    <location>
        <begin position="94"/>
        <end position="105"/>
    </location>
</feature>
<keyword evidence="4" id="KW-1185">Reference proteome</keyword>
<keyword evidence="2" id="KW-0812">Transmembrane</keyword>
<accession>X6NCQ2</accession>
<proteinExistence type="predicted"/>
<evidence type="ECO:0000313" key="4">
    <source>
        <dbReference type="Proteomes" id="UP000023152"/>
    </source>
</evidence>
<evidence type="ECO:0000256" key="2">
    <source>
        <dbReference type="SAM" id="Phobius"/>
    </source>
</evidence>
<dbReference type="Proteomes" id="UP000023152">
    <property type="component" value="Unassembled WGS sequence"/>
</dbReference>
<organism evidence="3 4">
    <name type="scientific">Reticulomyxa filosa</name>
    <dbReference type="NCBI Taxonomy" id="46433"/>
    <lineage>
        <taxon>Eukaryota</taxon>
        <taxon>Sar</taxon>
        <taxon>Rhizaria</taxon>
        <taxon>Retaria</taxon>
        <taxon>Foraminifera</taxon>
        <taxon>Monothalamids</taxon>
        <taxon>Reticulomyxidae</taxon>
        <taxon>Reticulomyxa</taxon>
    </lineage>
</organism>
<gene>
    <name evidence="3" type="ORF">RFI_14082</name>
</gene>
<protein>
    <submittedName>
        <fullName evidence="3">Uncharacterized protein</fullName>
    </submittedName>
</protein>
<evidence type="ECO:0000256" key="1">
    <source>
        <dbReference type="SAM" id="MobiDB-lite"/>
    </source>
</evidence>